<protein>
    <recommendedName>
        <fullName evidence="3">SGF29 C-terminal domain-containing protein</fullName>
    </recommendedName>
</protein>
<dbReference type="Gene3D" id="2.30.30.140">
    <property type="match status" value="2"/>
</dbReference>
<feature type="compositionally biased region" description="Low complexity" evidence="2">
    <location>
        <begin position="102"/>
        <end position="123"/>
    </location>
</feature>
<feature type="compositionally biased region" description="Polar residues" evidence="2">
    <location>
        <begin position="138"/>
        <end position="149"/>
    </location>
</feature>
<feature type="compositionally biased region" description="Polar residues" evidence="2">
    <location>
        <begin position="66"/>
        <end position="82"/>
    </location>
</feature>
<evidence type="ECO:0000256" key="2">
    <source>
        <dbReference type="SAM" id="MobiDB-lite"/>
    </source>
</evidence>
<evidence type="ECO:0000313" key="5">
    <source>
        <dbReference type="Proteomes" id="UP001285354"/>
    </source>
</evidence>
<dbReference type="InterPro" id="IPR047288">
    <property type="entry name" value="Tudor_SGF29_rpt1"/>
</dbReference>
<evidence type="ECO:0000313" key="4">
    <source>
        <dbReference type="EMBL" id="KAK2625946.1"/>
    </source>
</evidence>
<keyword evidence="1" id="KW-0175">Coiled coil</keyword>
<organism evidence="4 5">
    <name type="scientific">Diplocarpon rosae</name>
    <dbReference type="NCBI Taxonomy" id="946125"/>
    <lineage>
        <taxon>Eukaryota</taxon>
        <taxon>Fungi</taxon>
        <taxon>Dikarya</taxon>
        <taxon>Ascomycota</taxon>
        <taxon>Pezizomycotina</taxon>
        <taxon>Leotiomycetes</taxon>
        <taxon>Helotiales</taxon>
        <taxon>Drepanopezizaceae</taxon>
        <taxon>Diplocarpon</taxon>
    </lineage>
</organism>
<dbReference type="PANTHER" id="PTHR21539:SF0">
    <property type="entry name" value="SAGA-ASSOCIATED FACTOR 29"/>
    <property type="match status" value="1"/>
</dbReference>
<dbReference type="EMBL" id="JAUBYV010000007">
    <property type="protein sequence ID" value="KAK2625946.1"/>
    <property type="molecule type" value="Genomic_DNA"/>
</dbReference>
<gene>
    <name evidence="4" type="ORF">QTJ16_005258</name>
</gene>
<dbReference type="Pfam" id="PF07039">
    <property type="entry name" value="SGF29_Tudor"/>
    <property type="match status" value="1"/>
</dbReference>
<feature type="domain" description="SGF29 C-terminal" evidence="3">
    <location>
        <begin position="317"/>
        <end position="451"/>
    </location>
</feature>
<feature type="compositionally biased region" description="Polar residues" evidence="2">
    <location>
        <begin position="300"/>
        <end position="309"/>
    </location>
</feature>
<name>A0AAD9SYI9_9HELO</name>
<dbReference type="InterPro" id="IPR010750">
    <property type="entry name" value="SGF29_tudor-like_dom"/>
</dbReference>
<keyword evidence="5" id="KW-1185">Reference proteome</keyword>
<dbReference type="PROSITE" id="PS51518">
    <property type="entry name" value="SGF29_C"/>
    <property type="match status" value="1"/>
</dbReference>
<dbReference type="PANTHER" id="PTHR21539">
    <property type="entry name" value="SAGA-ASSOCIATED FACTOR 29"/>
    <property type="match status" value="1"/>
</dbReference>
<feature type="compositionally biased region" description="Basic residues" evidence="2">
    <location>
        <begin position="124"/>
        <end position="133"/>
    </location>
</feature>
<feature type="coiled-coil region" evidence="1">
    <location>
        <begin position="169"/>
        <end position="206"/>
    </location>
</feature>
<dbReference type="InterPro" id="IPR037802">
    <property type="entry name" value="SGF29"/>
</dbReference>
<proteinExistence type="predicted"/>
<evidence type="ECO:0000256" key="1">
    <source>
        <dbReference type="SAM" id="Coils"/>
    </source>
</evidence>
<reference evidence="4" key="1">
    <citation type="submission" date="2023-06" db="EMBL/GenBank/DDBJ databases">
        <title>Draft genome of Marssonina rosae.</title>
        <authorList>
            <person name="Cheng Q."/>
        </authorList>
    </citation>
    <scope>NUCLEOTIDE SEQUENCE</scope>
    <source>
        <strain evidence="4">R4</strain>
    </source>
</reference>
<accession>A0AAD9SYI9</accession>
<evidence type="ECO:0000259" key="3">
    <source>
        <dbReference type="PROSITE" id="PS51518"/>
    </source>
</evidence>
<dbReference type="Proteomes" id="UP001285354">
    <property type="component" value="Unassembled WGS sequence"/>
</dbReference>
<dbReference type="AlphaFoldDB" id="A0AAD9SYI9"/>
<feature type="region of interest" description="Disordered" evidence="2">
    <location>
        <begin position="256"/>
        <end position="313"/>
    </location>
</feature>
<feature type="compositionally biased region" description="Polar residues" evidence="2">
    <location>
        <begin position="263"/>
        <end position="273"/>
    </location>
</feature>
<dbReference type="CDD" id="cd20393">
    <property type="entry name" value="Tudor_SGF29_rpt1"/>
    <property type="match status" value="1"/>
</dbReference>
<dbReference type="GO" id="GO:0000124">
    <property type="term" value="C:SAGA complex"/>
    <property type="evidence" value="ECO:0007669"/>
    <property type="project" value="InterPro"/>
</dbReference>
<sequence length="451" mass="49450">MVKLDFSFLTSSVSHPRLLLFPLAQFTINSLSRKVRQNLSFHHINIELASITDWKDDKAPAKFWRTNSNQLQLGETRNQSRPLSALPPESRRQESLPSTTAQGQGSSSVTPSSSGTQQTSPRLRSTKGRRSRTRGGPQTCSPGMSSQRRATGRNGRGPSDNGVDKGAMMEEIRNAVAVIQDEEKRAKQLREKILTLETTMKSRKDNGLGESLANLDELQAMYREQVKIADAQSARAKDESLITRIELLAAIQNAEQEEPLPSARNSSSRTSGLDSMDGPSDSPVPSPAENRVRKVGGSRTGSQPPSISEASDRAGRLKIVYHLKEEVAFKRKVPGGKPEDQDWIQGEVVRIIGDGKSRRYDVKDIDPEAAANGNAVSKSSASQMVPIPPEGAVLGEYEVGKQVLALYPQATTFYRAEVKATIDGGARVLVLFDEEIVEKPIARRFVLDHRG</sequence>
<comment type="caution">
    <text evidence="4">The sequence shown here is derived from an EMBL/GenBank/DDBJ whole genome shotgun (WGS) entry which is preliminary data.</text>
</comment>
<feature type="region of interest" description="Disordered" evidence="2">
    <location>
        <begin position="66"/>
        <end position="165"/>
    </location>
</feature>